<evidence type="ECO:0000313" key="4">
    <source>
        <dbReference type="EMBL" id="MBB5625053.1"/>
    </source>
</evidence>
<evidence type="ECO:0000313" key="5">
    <source>
        <dbReference type="Proteomes" id="UP000588112"/>
    </source>
</evidence>
<keyword evidence="5" id="KW-1185">Reference proteome</keyword>
<keyword evidence="1" id="KW-0418">Kinase</keyword>
<dbReference type="InterPro" id="IPR036890">
    <property type="entry name" value="HATPase_C_sf"/>
</dbReference>
<accession>A0A7W8Z065</accession>
<name>A0A7W8Z065_9ACTN</name>
<dbReference type="EMBL" id="JACHBR010000001">
    <property type="protein sequence ID" value="MBB5625053.1"/>
    <property type="molecule type" value="Genomic_DNA"/>
</dbReference>
<feature type="compositionally biased region" description="Polar residues" evidence="2">
    <location>
        <begin position="22"/>
        <end position="31"/>
    </location>
</feature>
<dbReference type="PANTHER" id="PTHR35526">
    <property type="entry name" value="ANTI-SIGMA-F FACTOR RSBW-RELATED"/>
    <property type="match status" value="1"/>
</dbReference>
<organism evidence="4 5">
    <name type="scientific">Sphaerisporangium krabiense</name>
    <dbReference type="NCBI Taxonomy" id="763782"/>
    <lineage>
        <taxon>Bacteria</taxon>
        <taxon>Bacillati</taxon>
        <taxon>Actinomycetota</taxon>
        <taxon>Actinomycetes</taxon>
        <taxon>Streptosporangiales</taxon>
        <taxon>Streptosporangiaceae</taxon>
        <taxon>Sphaerisporangium</taxon>
    </lineage>
</organism>
<feature type="region of interest" description="Disordered" evidence="2">
    <location>
        <begin position="1"/>
        <end position="38"/>
    </location>
</feature>
<dbReference type="InterPro" id="IPR050267">
    <property type="entry name" value="Anti-sigma-factor_SerPK"/>
</dbReference>
<feature type="compositionally biased region" description="Polar residues" evidence="2">
    <location>
        <begin position="1"/>
        <end position="12"/>
    </location>
</feature>
<dbReference type="Gene3D" id="3.30.565.10">
    <property type="entry name" value="Histidine kinase-like ATPase, C-terminal domain"/>
    <property type="match status" value="1"/>
</dbReference>
<sequence length="147" mass="15577">MALTGMSANEPTTAPCGPPSEKNATTRSQSFPGHKDQVREARRFARTCLPDHPDAELITSELVTNAITYTGSGRPDGTFTVTLIAHPDGTAYLEITDQGGPATFGPRTCHSEGGRGLPLIAALATTWGIKGDHTSRTVWAELPPPRP</sequence>
<evidence type="ECO:0000259" key="3">
    <source>
        <dbReference type="Pfam" id="PF13581"/>
    </source>
</evidence>
<feature type="domain" description="Histidine kinase/HSP90-like ATPase" evidence="3">
    <location>
        <begin position="32"/>
        <end position="135"/>
    </location>
</feature>
<dbReference type="PANTHER" id="PTHR35526:SF3">
    <property type="entry name" value="ANTI-SIGMA-F FACTOR RSBW"/>
    <property type="match status" value="1"/>
</dbReference>
<dbReference type="GO" id="GO:0004674">
    <property type="term" value="F:protein serine/threonine kinase activity"/>
    <property type="evidence" value="ECO:0007669"/>
    <property type="project" value="UniProtKB-KW"/>
</dbReference>
<dbReference type="AlphaFoldDB" id="A0A7W8Z065"/>
<gene>
    <name evidence="4" type="ORF">BJ981_000752</name>
</gene>
<dbReference type="SUPFAM" id="SSF55874">
    <property type="entry name" value="ATPase domain of HSP90 chaperone/DNA topoisomerase II/histidine kinase"/>
    <property type="match status" value="1"/>
</dbReference>
<keyword evidence="1" id="KW-0723">Serine/threonine-protein kinase</keyword>
<dbReference type="Proteomes" id="UP000588112">
    <property type="component" value="Unassembled WGS sequence"/>
</dbReference>
<dbReference type="CDD" id="cd16936">
    <property type="entry name" value="HATPase_RsbW-like"/>
    <property type="match status" value="1"/>
</dbReference>
<dbReference type="InterPro" id="IPR003594">
    <property type="entry name" value="HATPase_dom"/>
</dbReference>
<keyword evidence="1" id="KW-0808">Transferase</keyword>
<protein>
    <submittedName>
        <fullName evidence="4">Anti-sigma regulatory factor (Ser/Thr protein kinase)</fullName>
    </submittedName>
</protein>
<evidence type="ECO:0000256" key="2">
    <source>
        <dbReference type="SAM" id="MobiDB-lite"/>
    </source>
</evidence>
<dbReference type="Pfam" id="PF13581">
    <property type="entry name" value="HATPase_c_2"/>
    <property type="match status" value="1"/>
</dbReference>
<comment type="caution">
    <text evidence="4">The sequence shown here is derived from an EMBL/GenBank/DDBJ whole genome shotgun (WGS) entry which is preliminary data.</text>
</comment>
<evidence type="ECO:0000256" key="1">
    <source>
        <dbReference type="ARBA" id="ARBA00022527"/>
    </source>
</evidence>
<proteinExistence type="predicted"/>
<reference evidence="4 5" key="1">
    <citation type="submission" date="2020-08" db="EMBL/GenBank/DDBJ databases">
        <title>Sequencing the genomes of 1000 actinobacteria strains.</title>
        <authorList>
            <person name="Klenk H.-P."/>
        </authorList>
    </citation>
    <scope>NUCLEOTIDE SEQUENCE [LARGE SCALE GENOMIC DNA]</scope>
    <source>
        <strain evidence="4 5">DSM 45790</strain>
    </source>
</reference>
<dbReference type="RefSeq" id="WP_184608329.1">
    <property type="nucleotide sequence ID" value="NZ_BOOS01000073.1"/>
</dbReference>